<dbReference type="EMBL" id="KN822026">
    <property type="protein sequence ID" value="KIM64763.1"/>
    <property type="molecule type" value="Genomic_DNA"/>
</dbReference>
<name>A0A0C2ZTC2_9AGAM</name>
<evidence type="ECO:0000313" key="2">
    <source>
        <dbReference type="Proteomes" id="UP000053989"/>
    </source>
</evidence>
<dbReference type="InParanoid" id="A0A0C2ZTC2"/>
<gene>
    <name evidence="1" type="ORF">SCLCIDRAFT_1212825</name>
</gene>
<proteinExistence type="predicted"/>
<dbReference type="AlphaFoldDB" id="A0A0C2ZTC2"/>
<protein>
    <submittedName>
        <fullName evidence="1">Uncharacterized protein</fullName>
    </submittedName>
</protein>
<sequence length="66" mass="7346">MSPSSSVVTSDGMHYYHDRLSGLLPVHKLARSTSNSMFWHSASRLVVDWDTLQNDDTKPILSLVSA</sequence>
<dbReference type="Proteomes" id="UP000053989">
    <property type="component" value="Unassembled WGS sequence"/>
</dbReference>
<evidence type="ECO:0000313" key="1">
    <source>
        <dbReference type="EMBL" id="KIM64763.1"/>
    </source>
</evidence>
<accession>A0A0C2ZTC2</accession>
<reference evidence="1 2" key="1">
    <citation type="submission" date="2014-04" db="EMBL/GenBank/DDBJ databases">
        <authorList>
            <consortium name="DOE Joint Genome Institute"/>
            <person name="Kuo A."/>
            <person name="Kohler A."/>
            <person name="Nagy L.G."/>
            <person name="Floudas D."/>
            <person name="Copeland A."/>
            <person name="Barry K.W."/>
            <person name="Cichocki N."/>
            <person name="Veneault-Fourrey C."/>
            <person name="LaButti K."/>
            <person name="Lindquist E.A."/>
            <person name="Lipzen A."/>
            <person name="Lundell T."/>
            <person name="Morin E."/>
            <person name="Murat C."/>
            <person name="Sun H."/>
            <person name="Tunlid A."/>
            <person name="Henrissat B."/>
            <person name="Grigoriev I.V."/>
            <person name="Hibbett D.S."/>
            <person name="Martin F."/>
            <person name="Nordberg H.P."/>
            <person name="Cantor M.N."/>
            <person name="Hua S.X."/>
        </authorList>
    </citation>
    <scope>NUCLEOTIDE SEQUENCE [LARGE SCALE GENOMIC DNA]</scope>
    <source>
        <strain evidence="1 2">Foug A</strain>
    </source>
</reference>
<organism evidence="1 2">
    <name type="scientific">Scleroderma citrinum Foug A</name>
    <dbReference type="NCBI Taxonomy" id="1036808"/>
    <lineage>
        <taxon>Eukaryota</taxon>
        <taxon>Fungi</taxon>
        <taxon>Dikarya</taxon>
        <taxon>Basidiomycota</taxon>
        <taxon>Agaricomycotina</taxon>
        <taxon>Agaricomycetes</taxon>
        <taxon>Agaricomycetidae</taxon>
        <taxon>Boletales</taxon>
        <taxon>Sclerodermatineae</taxon>
        <taxon>Sclerodermataceae</taxon>
        <taxon>Scleroderma</taxon>
    </lineage>
</organism>
<dbReference type="HOGENOM" id="CLU_2832668_0_0_1"/>
<keyword evidence="2" id="KW-1185">Reference proteome</keyword>
<reference evidence="2" key="2">
    <citation type="submission" date="2015-01" db="EMBL/GenBank/DDBJ databases">
        <title>Evolutionary Origins and Diversification of the Mycorrhizal Mutualists.</title>
        <authorList>
            <consortium name="DOE Joint Genome Institute"/>
            <consortium name="Mycorrhizal Genomics Consortium"/>
            <person name="Kohler A."/>
            <person name="Kuo A."/>
            <person name="Nagy L.G."/>
            <person name="Floudas D."/>
            <person name="Copeland A."/>
            <person name="Barry K.W."/>
            <person name="Cichocki N."/>
            <person name="Veneault-Fourrey C."/>
            <person name="LaButti K."/>
            <person name="Lindquist E.A."/>
            <person name="Lipzen A."/>
            <person name="Lundell T."/>
            <person name="Morin E."/>
            <person name="Murat C."/>
            <person name="Riley R."/>
            <person name="Ohm R."/>
            <person name="Sun H."/>
            <person name="Tunlid A."/>
            <person name="Henrissat B."/>
            <person name="Grigoriev I.V."/>
            <person name="Hibbett D.S."/>
            <person name="Martin F."/>
        </authorList>
    </citation>
    <scope>NUCLEOTIDE SEQUENCE [LARGE SCALE GENOMIC DNA]</scope>
    <source>
        <strain evidence="2">Foug A</strain>
    </source>
</reference>